<comment type="caution">
    <text evidence="2">The sequence shown here is derived from an EMBL/GenBank/DDBJ whole genome shotgun (WGS) entry which is preliminary data.</text>
</comment>
<proteinExistence type="predicted"/>
<dbReference type="EMBL" id="BNAH01000001">
    <property type="protein sequence ID" value="GHE78945.1"/>
    <property type="molecule type" value="Genomic_DNA"/>
</dbReference>
<feature type="chain" id="PRO_5047282022" description="Adhesin domain-containing protein" evidence="1">
    <location>
        <begin position="23"/>
        <end position="247"/>
    </location>
</feature>
<evidence type="ECO:0000256" key="1">
    <source>
        <dbReference type="SAM" id="SignalP"/>
    </source>
</evidence>
<dbReference type="RefSeq" id="WP_189376359.1">
    <property type="nucleotide sequence ID" value="NZ_BNAH01000001.1"/>
</dbReference>
<evidence type="ECO:0000313" key="2">
    <source>
        <dbReference type="EMBL" id="GHE78945.1"/>
    </source>
</evidence>
<evidence type="ECO:0008006" key="4">
    <source>
        <dbReference type="Google" id="ProtNLM"/>
    </source>
</evidence>
<dbReference type="Proteomes" id="UP000626370">
    <property type="component" value="Unassembled WGS sequence"/>
</dbReference>
<reference evidence="3" key="1">
    <citation type="journal article" date="2019" name="Int. J. Syst. Evol. Microbiol.">
        <title>The Global Catalogue of Microorganisms (GCM) 10K type strain sequencing project: providing services to taxonomists for standard genome sequencing and annotation.</title>
        <authorList>
            <consortium name="The Broad Institute Genomics Platform"/>
            <consortium name="The Broad Institute Genome Sequencing Center for Infectious Disease"/>
            <person name="Wu L."/>
            <person name="Ma J."/>
        </authorList>
    </citation>
    <scope>NUCLEOTIDE SEQUENCE [LARGE SCALE GENOMIC DNA]</scope>
    <source>
        <strain evidence="3">CGMCC 1.15922</strain>
    </source>
</reference>
<sequence length="247" mass="25627">MKSLKNLSMAIATAMISLSAIADWNDELTLQDTKTMSLNATDLSSLQLNIGAGSLTLNGSNSDKIQVNAKIYQARAHSEYRLALTKKENTAQLIADNDDSDMRTQIDLEVRLPSHLYVKIDDGSGSMSLSNIASADIIDGSGSITVNDITGDLTIDDGSGSITITNIAGDLTINDGSGSINAEKLKGSVKIKDGSGDITINNAEQGVTISDGSGSITVDHAASFTLLSDGSGGVKVSNISGAVKMND</sequence>
<keyword evidence="3" id="KW-1185">Reference proteome</keyword>
<organism evidence="2 3">
    <name type="scientific">Thalassotalea profundi</name>
    <dbReference type="NCBI Taxonomy" id="2036687"/>
    <lineage>
        <taxon>Bacteria</taxon>
        <taxon>Pseudomonadati</taxon>
        <taxon>Pseudomonadota</taxon>
        <taxon>Gammaproteobacteria</taxon>
        <taxon>Alteromonadales</taxon>
        <taxon>Colwelliaceae</taxon>
        <taxon>Thalassotalea</taxon>
    </lineage>
</organism>
<keyword evidence="1" id="KW-0732">Signal</keyword>
<protein>
    <recommendedName>
        <fullName evidence="4">Adhesin domain-containing protein</fullName>
    </recommendedName>
</protein>
<gene>
    <name evidence="2" type="ORF">GCM10011501_03560</name>
</gene>
<evidence type="ECO:0000313" key="3">
    <source>
        <dbReference type="Proteomes" id="UP000626370"/>
    </source>
</evidence>
<feature type="signal peptide" evidence="1">
    <location>
        <begin position="1"/>
        <end position="22"/>
    </location>
</feature>
<name>A0ABQ3ICZ2_9GAMM</name>
<accession>A0ABQ3ICZ2</accession>